<comment type="caution">
    <text evidence="10">The sequence shown here is derived from an EMBL/GenBank/DDBJ whole genome shotgun (WGS) entry which is preliminary data.</text>
</comment>
<dbReference type="CDD" id="cd00568">
    <property type="entry name" value="TPP_enzymes"/>
    <property type="match status" value="1"/>
</dbReference>
<dbReference type="OrthoDB" id="4494979at2"/>
<sequence length="565" mass="60673">MTKNRSAPKNGARYIAESFKQLGVSHVFFMDAILRPTLVEMEELGIKRILTHSEKSAAYMADGYARVSGRVGVCMAQSVGAANLAAGLQDAYLHRAPVVALTGRKEPMLRYRNAYQEVPHTPLYASVTKASMDVAEARELPHLLAQAFRQATDCSPRPVHLDLNGLGGEIIEKGEVTNPNLPPAALGRLPVDRPLATPRAIAEAASRLSQSERPVLVVGTGAIQAEAYEEVLAFAEQLNIPVATSLGGRTIIPTTHPRHIGTVGTYSAPPGNRLVHEADLVIFVGCHAGDQPTNNYKVPAQGTPIVQIDLDGQEIGRNYPDVTGVWGCPRQALADLAEKNIARPEWLNWANHVAEVVGAWRADMEPLSQSNAAPIRVERLCREISEALPKNGVLVADTGYSGIWTATMLDLPHAGQSYLRAAGSLGWAFPAALGAQCGAPDRPVVCFSGDGAFYYHLTELETQKRWNLPVVTVINNNSGFGQGTPKVASFYAGREGGNPAEINRFGPTDFAAVARDFGVEGIRVEDQAELGPVLKDAIAARKPVLIDVVTDIHPRAPEAWEPSAA</sequence>
<dbReference type="PANTHER" id="PTHR18968">
    <property type="entry name" value="THIAMINE PYROPHOSPHATE ENZYMES"/>
    <property type="match status" value="1"/>
</dbReference>
<accession>A0A2S3V1P7</accession>
<organism evidence="10 11">
    <name type="scientific">Roseibium marinum</name>
    <dbReference type="NCBI Taxonomy" id="281252"/>
    <lineage>
        <taxon>Bacteria</taxon>
        <taxon>Pseudomonadati</taxon>
        <taxon>Pseudomonadota</taxon>
        <taxon>Alphaproteobacteria</taxon>
        <taxon>Hyphomicrobiales</taxon>
        <taxon>Stappiaceae</taxon>
        <taxon>Roseibium</taxon>
    </lineage>
</organism>
<dbReference type="RefSeq" id="WP_103220544.1">
    <property type="nucleotide sequence ID" value="NZ_PPCN01000001.1"/>
</dbReference>
<feature type="domain" description="Thiamine pyrophosphate enzyme TPP-binding" evidence="8">
    <location>
        <begin position="397"/>
        <end position="548"/>
    </location>
</feature>
<dbReference type="InterPro" id="IPR029061">
    <property type="entry name" value="THDP-binding"/>
</dbReference>
<evidence type="ECO:0000256" key="3">
    <source>
        <dbReference type="ARBA" id="ARBA00007812"/>
    </source>
</evidence>
<dbReference type="Pfam" id="PF00205">
    <property type="entry name" value="TPP_enzyme_M"/>
    <property type="match status" value="1"/>
</dbReference>
<dbReference type="GO" id="GO:0000287">
    <property type="term" value="F:magnesium ion binding"/>
    <property type="evidence" value="ECO:0007669"/>
    <property type="project" value="InterPro"/>
</dbReference>
<dbReference type="Gene3D" id="3.40.50.970">
    <property type="match status" value="2"/>
</dbReference>
<evidence type="ECO:0000256" key="2">
    <source>
        <dbReference type="ARBA" id="ARBA00001964"/>
    </source>
</evidence>
<dbReference type="Proteomes" id="UP000236959">
    <property type="component" value="Unassembled WGS sequence"/>
</dbReference>
<dbReference type="GO" id="GO:0009099">
    <property type="term" value="P:L-valine biosynthetic process"/>
    <property type="evidence" value="ECO:0007669"/>
    <property type="project" value="TreeGrafter"/>
</dbReference>
<keyword evidence="4" id="KW-0479">Metal-binding</keyword>
<dbReference type="PANTHER" id="PTHR18968:SF166">
    <property type="entry name" value="2-HYDROXYACYL-COA LYASE 2"/>
    <property type="match status" value="1"/>
</dbReference>
<dbReference type="InterPro" id="IPR000399">
    <property type="entry name" value="TPP-bd_CS"/>
</dbReference>
<dbReference type="InterPro" id="IPR029035">
    <property type="entry name" value="DHS-like_NAD/FAD-binding_dom"/>
</dbReference>
<dbReference type="InterPro" id="IPR012000">
    <property type="entry name" value="Thiamin_PyroP_enz_cen_dom"/>
</dbReference>
<dbReference type="PROSITE" id="PS00187">
    <property type="entry name" value="TPP_ENZYMES"/>
    <property type="match status" value="1"/>
</dbReference>
<dbReference type="AlphaFoldDB" id="A0A2S3V1P7"/>
<evidence type="ECO:0000313" key="10">
    <source>
        <dbReference type="EMBL" id="POF33894.1"/>
    </source>
</evidence>
<dbReference type="Pfam" id="PF02775">
    <property type="entry name" value="TPP_enzyme_C"/>
    <property type="match status" value="1"/>
</dbReference>
<name>A0A2S3V1P7_9HYPH</name>
<dbReference type="GO" id="GO:0009097">
    <property type="term" value="P:isoleucine biosynthetic process"/>
    <property type="evidence" value="ECO:0007669"/>
    <property type="project" value="TreeGrafter"/>
</dbReference>
<evidence type="ECO:0000313" key="11">
    <source>
        <dbReference type="Proteomes" id="UP000236959"/>
    </source>
</evidence>
<dbReference type="Pfam" id="PF02776">
    <property type="entry name" value="TPP_enzyme_N"/>
    <property type="match status" value="1"/>
</dbReference>
<keyword evidence="5 6" id="KW-0786">Thiamine pyrophosphate</keyword>
<feature type="domain" description="Thiamine pyrophosphate enzyme central" evidence="7">
    <location>
        <begin position="201"/>
        <end position="336"/>
    </location>
</feature>
<evidence type="ECO:0000256" key="4">
    <source>
        <dbReference type="ARBA" id="ARBA00022723"/>
    </source>
</evidence>
<dbReference type="EMBL" id="PPCN01000001">
    <property type="protein sequence ID" value="POF33894.1"/>
    <property type="molecule type" value="Genomic_DNA"/>
</dbReference>
<dbReference type="Gene3D" id="3.40.50.1220">
    <property type="entry name" value="TPP-binding domain"/>
    <property type="match status" value="1"/>
</dbReference>
<dbReference type="GO" id="GO:0030976">
    <property type="term" value="F:thiamine pyrophosphate binding"/>
    <property type="evidence" value="ECO:0007669"/>
    <property type="project" value="InterPro"/>
</dbReference>
<dbReference type="GO" id="GO:0005948">
    <property type="term" value="C:acetolactate synthase complex"/>
    <property type="evidence" value="ECO:0007669"/>
    <property type="project" value="TreeGrafter"/>
</dbReference>
<dbReference type="GO" id="GO:0003984">
    <property type="term" value="F:acetolactate synthase activity"/>
    <property type="evidence" value="ECO:0007669"/>
    <property type="project" value="TreeGrafter"/>
</dbReference>
<dbReference type="InterPro" id="IPR012001">
    <property type="entry name" value="Thiamin_PyroP_enz_TPP-bd_dom"/>
</dbReference>
<evidence type="ECO:0000259" key="8">
    <source>
        <dbReference type="Pfam" id="PF02775"/>
    </source>
</evidence>
<proteinExistence type="inferred from homology"/>
<dbReference type="GO" id="GO:0050660">
    <property type="term" value="F:flavin adenine dinucleotide binding"/>
    <property type="evidence" value="ECO:0007669"/>
    <property type="project" value="TreeGrafter"/>
</dbReference>
<protein>
    <submittedName>
        <fullName evidence="10">Acetolactate synthase-1/2/3 large subunit</fullName>
    </submittedName>
</protein>
<dbReference type="SUPFAM" id="SSF52518">
    <property type="entry name" value="Thiamin diphosphate-binding fold (THDP-binding)"/>
    <property type="match status" value="2"/>
</dbReference>
<dbReference type="SUPFAM" id="SSF52467">
    <property type="entry name" value="DHS-like NAD/FAD-binding domain"/>
    <property type="match status" value="1"/>
</dbReference>
<dbReference type="InterPro" id="IPR045229">
    <property type="entry name" value="TPP_enz"/>
</dbReference>
<feature type="domain" description="Thiamine pyrophosphate enzyme N-terminal TPP-binding" evidence="9">
    <location>
        <begin position="10"/>
        <end position="118"/>
    </location>
</feature>
<evidence type="ECO:0000256" key="1">
    <source>
        <dbReference type="ARBA" id="ARBA00001946"/>
    </source>
</evidence>
<evidence type="ECO:0000256" key="6">
    <source>
        <dbReference type="RuleBase" id="RU362132"/>
    </source>
</evidence>
<comment type="cofactor">
    <cofactor evidence="2">
        <name>thiamine diphosphate</name>
        <dbReference type="ChEBI" id="CHEBI:58937"/>
    </cofactor>
</comment>
<comment type="cofactor">
    <cofactor evidence="1">
        <name>Mg(2+)</name>
        <dbReference type="ChEBI" id="CHEBI:18420"/>
    </cofactor>
</comment>
<dbReference type="InterPro" id="IPR011766">
    <property type="entry name" value="TPP_enzyme_TPP-bd"/>
</dbReference>
<dbReference type="CDD" id="cd07035">
    <property type="entry name" value="TPP_PYR_POX_like"/>
    <property type="match status" value="1"/>
</dbReference>
<gene>
    <name evidence="10" type="ORF">CLV41_101343</name>
</gene>
<evidence type="ECO:0000259" key="9">
    <source>
        <dbReference type="Pfam" id="PF02776"/>
    </source>
</evidence>
<reference evidence="10 11" key="1">
    <citation type="submission" date="2018-01" db="EMBL/GenBank/DDBJ databases">
        <title>Genomic Encyclopedia of Archaeal and Bacterial Type Strains, Phase II (KMG-II): from individual species to whole genera.</title>
        <authorList>
            <person name="Goeker M."/>
        </authorList>
    </citation>
    <scope>NUCLEOTIDE SEQUENCE [LARGE SCALE GENOMIC DNA]</scope>
    <source>
        <strain evidence="10 11">DSM 17023</strain>
    </source>
</reference>
<evidence type="ECO:0000259" key="7">
    <source>
        <dbReference type="Pfam" id="PF00205"/>
    </source>
</evidence>
<keyword evidence="11" id="KW-1185">Reference proteome</keyword>
<comment type="similarity">
    <text evidence="3 6">Belongs to the TPP enzyme family.</text>
</comment>
<evidence type="ECO:0000256" key="5">
    <source>
        <dbReference type="ARBA" id="ARBA00023052"/>
    </source>
</evidence>